<sequence length="253" mass="28021">MEFPILYGESHYAEYHVDPVCGACDTSTRREEPEAFRLKGPRGEFGPAYDRYARQIAAEAGPSKSMSSSSKSSSILRIQSRPPPGQIEGFSMPFVCTGSKDLVIECYLVVFDHMIERVIEHEQVLLSHRTIAEMALPGLSFERVSTLSALGGGALGWSMLFRCCSKNKYGKSACKPLVPSHTDSGGSFTEEVDQARCEVLELTRELGIVVPYSHVKLPCSKSSMMLMIAREARCWLVESKRLGSQCNYLLYSA</sequence>
<gene>
    <name evidence="1" type="ORF">FOZ60_004746</name>
</gene>
<organism evidence="1 2">
    <name type="scientific">Perkinsus olseni</name>
    <name type="common">Perkinsus atlanticus</name>
    <dbReference type="NCBI Taxonomy" id="32597"/>
    <lineage>
        <taxon>Eukaryota</taxon>
        <taxon>Sar</taxon>
        <taxon>Alveolata</taxon>
        <taxon>Perkinsozoa</taxon>
        <taxon>Perkinsea</taxon>
        <taxon>Perkinsida</taxon>
        <taxon>Perkinsidae</taxon>
        <taxon>Perkinsus</taxon>
    </lineage>
</organism>
<accession>A0A7J6NTI9</accession>
<name>A0A7J6NTI9_PEROL</name>
<dbReference type="EMBL" id="JABANP010000205">
    <property type="protein sequence ID" value="KAF4686867.1"/>
    <property type="molecule type" value="Genomic_DNA"/>
</dbReference>
<proteinExistence type="predicted"/>
<dbReference type="Proteomes" id="UP000541610">
    <property type="component" value="Unassembled WGS sequence"/>
</dbReference>
<comment type="caution">
    <text evidence="1">The sequence shown here is derived from an EMBL/GenBank/DDBJ whole genome shotgun (WGS) entry which is preliminary data.</text>
</comment>
<protein>
    <submittedName>
        <fullName evidence="1">Uncharacterized protein</fullName>
    </submittedName>
</protein>
<evidence type="ECO:0000313" key="1">
    <source>
        <dbReference type="EMBL" id="KAF4686867.1"/>
    </source>
</evidence>
<reference evidence="1 2" key="1">
    <citation type="submission" date="2020-04" db="EMBL/GenBank/DDBJ databases">
        <title>Perkinsus olseni comparative genomics.</title>
        <authorList>
            <person name="Bogema D.R."/>
        </authorList>
    </citation>
    <scope>NUCLEOTIDE SEQUENCE [LARGE SCALE GENOMIC DNA]</scope>
    <source>
        <strain evidence="1">00978-12</strain>
    </source>
</reference>
<evidence type="ECO:0000313" key="2">
    <source>
        <dbReference type="Proteomes" id="UP000541610"/>
    </source>
</evidence>
<dbReference type="AlphaFoldDB" id="A0A7J6NTI9"/>